<evidence type="ECO:0000256" key="6">
    <source>
        <dbReference type="ARBA" id="ARBA00023284"/>
    </source>
</evidence>
<gene>
    <name evidence="8" type="ORF">CSSPTR1EN2_LOCUS5561</name>
</gene>
<evidence type="ECO:0000256" key="3">
    <source>
        <dbReference type="ARBA" id="ARBA00022723"/>
    </source>
</evidence>
<dbReference type="SUPFAM" id="SSF52833">
    <property type="entry name" value="Thioredoxin-like"/>
    <property type="match status" value="1"/>
</dbReference>
<sequence length="202" mass="22476">MAARIGGRLLFLKQQQYGKLLYNNNKSCSSPLVVSVAAPLLHSVLESQEESMPSRLLRAASQLSQGGAWYTQRSAVGEDTVSHDDFRPVHRDSVSVPSVYELIEQDIQENPVMVYMKGVPGAPQCGFSSMVCKVLDSYEVKYKSRDVLADQELREGIKSFSNWPTIPQVYVDGEFLGGSDILMSMHRSGELGNKLKHLRNHS</sequence>
<evidence type="ECO:0000259" key="7">
    <source>
        <dbReference type="Pfam" id="PF00462"/>
    </source>
</evidence>
<evidence type="ECO:0000313" key="9">
    <source>
        <dbReference type="Proteomes" id="UP001497512"/>
    </source>
</evidence>
<keyword evidence="4" id="KW-0408">Iron</keyword>
<evidence type="ECO:0000313" key="8">
    <source>
        <dbReference type="EMBL" id="CAK9200746.1"/>
    </source>
</evidence>
<evidence type="ECO:0000256" key="2">
    <source>
        <dbReference type="ARBA" id="ARBA00022714"/>
    </source>
</evidence>
<dbReference type="InterPro" id="IPR033658">
    <property type="entry name" value="GRX_PICOT-like"/>
</dbReference>
<dbReference type="CDD" id="cd03028">
    <property type="entry name" value="GRX_PICOT_like"/>
    <property type="match status" value="1"/>
</dbReference>
<dbReference type="Gene3D" id="3.40.30.10">
    <property type="entry name" value="Glutaredoxin"/>
    <property type="match status" value="1"/>
</dbReference>
<dbReference type="PROSITE" id="PS51354">
    <property type="entry name" value="GLUTAREDOXIN_2"/>
    <property type="match status" value="1"/>
</dbReference>
<evidence type="ECO:0000256" key="1">
    <source>
        <dbReference type="ARBA" id="ARBA00008983"/>
    </source>
</evidence>
<name>A0ABP0TMZ7_9BRYO</name>
<dbReference type="PANTHER" id="PTHR10293">
    <property type="entry name" value="GLUTAREDOXIN FAMILY MEMBER"/>
    <property type="match status" value="1"/>
</dbReference>
<dbReference type="InterPro" id="IPR036249">
    <property type="entry name" value="Thioredoxin-like_sf"/>
</dbReference>
<evidence type="ECO:0000256" key="4">
    <source>
        <dbReference type="ARBA" id="ARBA00023004"/>
    </source>
</evidence>
<keyword evidence="6" id="KW-0676">Redox-active center</keyword>
<keyword evidence="5" id="KW-0411">Iron-sulfur</keyword>
<accession>A0ABP0TMZ7</accession>
<dbReference type="Pfam" id="PF00462">
    <property type="entry name" value="Glutaredoxin"/>
    <property type="match status" value="1"/>
</dbReference>
<reference evidence="8" key="1">
    <citation type="submission" date="2024-02" db="EMBL/GenBank/DDBJ databases">
        <authorList>
            <consortium name="ELIXIR-Norway"/>
            <consortium name="Elixir Norway"/>
        </authorList>
    </citation>
    <scope>NUCLEOTIDE SEQUENCE</scope>
</reference>
<dbReference type="Proteomes" id="UP001497512">
    <property type="component" value="Chromosome 13"/>
</dbReference>
<evidence type="ECO:0000256" key="5">
    <source>
        <dbReference type="ARBA" id="ARBA00023014"/>
    </source>
</evidence>
<organism evidence="8 9">
    <name type="scientific">Sphagnum troendelagicum</name>
    <dbReference type="NCBI Taxonomy" id="128251"/>
    <lineage>
        <taxon>Eukaryota</taxon>
        <taxon>Viridiplantae</taxon>
        <taxon>Streptophyta</taxon>
        <taxon>Embryophyta</taxon>
        <taxon>Bryophyta</taxon>
        <taxon>Sphagnophytina</taxon>
        <taxon>Sphagnopsida</taxon>
        <taxon>Sphagnales</taxon>
        <taxon>Sphagnaceae</taxon>
        <taxon>Sphagnum</taxon>
    </lineage>
</organism>
<comment type="similarity">
    <text evidence="1">Belongs to the glutaredoxin family. CGFS subfamily.</text>
</comment>
<dbReference type="InterPro" id="IPR002109">
    <property type="entry name" value="Glutaredoxin"/>
</dbReference>
<protein>
    <recommendedName>
        <fullName evidence="7">Glutaredoxin domain-containing protein</fullName>
    </recommendedName>
</protein>
<dbReference type="EMBL" id="OZ019905">
    <property type="protein sequence ID" value="CAK9200746.1"/>
    <property type="molecule type" value="Genomic_DNA"/>
</dbReference>
<keyword evidence="3" id="KW-0479">Metal-binding</keyword>
<proteinExistence type="inferred from homology"/>
<keyword evidence="2" id="KW-0001">2Fe-2S</keyword>
<dbReference type="PANTHER" id="PTHR10293:SF16">
    <property type="entry name" value="GLUTAREDOXIN-RELATED PROTEIN 5, MITOCHONDRIAL"/>
    <property type="match status" value="1"/>
</dbReference>
<keyword evidence="9" id="KW-1185">Reference proteome</keyword>
<feature type="domain" description="Glutaredoxin" evidence="7">
    <location>
        <begin position="112"/>
        <end position="175"/>
    </location>
</feature>
<dbReference type="InterPro" id="IPR004480">
    <property type="entry name" value="Monothiol_GRX-rel"/>
</dbReference>
<dbReference type="NCBIfam" id="TIGR00365">
    <property type="entry name" value="Grx4 family monothiol glutaredoxin"/>
    <property type="match status" value="1"/>
</dbReference>